<feature type="region of interest" description="Disordered" evidence="1">
    <location>
        <begin position="1"/>
        <end position="21"/>
    </location>
</feature>
<dbReference type="EMBL" id="MUZQ01000061">
    <property type="protein sequence ID" value="OWK60381.1"/>
    <property type="molecule type" value="Genomic_DNA"/>
</dbReference>
<dbReference type="Proteomes" id="UP000197619">
    <property type="component" value="Unassembled WGS sequence"/>
</dbReference>
<evidence type="ECO:0000313" key="2">
    <source>
        <dbReference type="EMBL" id="OWK60381.1"/>
    </source>
</evidence>
<keyword evidence="3" id="KW-1185">Reference proteome</keyword>
<sequence>MLKRQNPGVPEHRRDLTADGGALSMSHNDSRSFFNLSQLVLSAGQIKPSPVLKHSKVTYFEVEIVDVQSKKQICIVDKGMDLSMLEPNFKAKSFKFSHWFDLGSNYCIKQGQQLSVLTLVILLSIDQAEVVQVPPASTVLDVKHKFHKACKYYGYQAGDVVRGLSLREVVKFIFQKSHTKAETGLTAPELNKNRV</sequence>
<gene>
    <name evidence="2" type="primary">TECRL_1</name>
    <name evidence="2" type="ORF">RLOC_00001956</name>
</gene>
<organism evidence="2 3">
    <name type="scientific">Lonchura striata</name>
    <name type="common">white-rumped munia</name>
    <dbReference type="NCBI Taxonomy" id="40157"/>
    <lineage>
        <taxon>Eukaryota</taxon>
        <taxon>Metazoa</taxon>
        <taxon>Chordata</taxon>
        <taxon>Craniata</taxon>
        <taxon>Vertebrata</taxon>
        <taxon>Euteleostomi</taxon>
        <taxon>Archelosauria</taxon>
        <taxon>Archosauria</taxon>
        <taxon>Dinosauria</taxon>
        <taxon>Saurischia</taxon>
        <taxon>Theropoda</taxon>
        <taxon>Coelurosauria</taxon>
        <taxon>Aves</taxon>
        <taxon>Neognathae</taxon>
        <taxon>Neoaves</taxon>
        <taxon>Telluraves</taxon>
        <taxon>Australaves</taxon>
        <taxon>Passeriformes</taxon>
        <taxon>Passeroidea</taxon>
        <taxon>Estrildidae</taxon>
        <taxon>Estrildinae</taxon>
        <taxon>Lonchura</taxon>
    </lineage>
</organism>
<reference evidence="2 3" key="1">
    <citation type="submission" date="2017-05" db="EMBL/GenBank/DDBJ databases">
        <title>Genome of assembly of the Bengalese finch, Lonchura striata domestica.</title>
        <authorList>
            <person name="Colquitt B.M."/>
            <person name="Brainard M.S."/>
        </authorList>
    </citation>
    <scope>NUCLEOTIDE SEQUENCE [LARGE SCALE GENOMIC DNA]</scope>
    <source>
        <strain evidence="2">White83orange57</strain>
    </source>
</reference>
<proteinExistence type="predicted"/>
<evidence type="ECO:0000256" key="1">
    <source>
        <dbReference type="SAM" id="MobiDB-lite"/>
    </source>
</evidence>
<protein>
    <submittedName>
        <fullName evidence="2">Trans-2,3-enoyl-CoA reductase-like</fullName>
    </submittedName>
</protein>
<dbReference type="AlphaFoldDB" id="A0A218V3R9"/>
<name>A0A218V3R9_9PASE</name>
<accession>A0A218V3R9</accession>
<comment type="caution">
    <text evidence="2">The sequence shown here is derived from an EMBL/GenBank/DDBJ whole genome shotgun (WGS) entry which is preliminary data.</text>
</comment>
<evidence type="ECO:0000313" key="3">
    <source>
        <dbReference type="Proteomes" id="UP000197619"/>
    </source>
</evidence>